<dbReference type="AlphaFoldDB" id="N2B6C2"/>
<sequence>MKEDYLISVIVPVYNIENYVGKCIESICNQTYKNLQIILVDDKSTDQSGLICDTYAMKDNRIQVIHHVNNKGLIATTKTGLSIAKGDFIGRVDGDDWIEEIMYEQLLRQIVDTNSDFAVTGYVFEGWEEYGRLVAADAKGTFELSGERRYSIIRKYFFRTITDHCERKRNMTALWNKLYRAERLRNAYMQIPDHCKEHDDVISLLIVFLESQRFVMTGGANYHYVKRNDSLGHNTSFKRIADRYLGYIELNKILKKYDCYNELIDDVNQVDDNYMWRLILKKLGERFQIKSEYVWRFRNIEELSEKKLFCMVQEE</sequence>
<dbReference type="PATRIC" id="fig|1235802.3.peg.1311"/>
<organism evidence="4 5">
    <name type="scientific">Eubacterium plexicaudatum ASF492</name>
    <dbReference type="NCBI Taxonomy" id="1235802"/>
    <lineage>
        <taxon>Bacteria</taxon>
        <taxon>Bacillati</taxon>
        <taxon>Bacillota</taxon>
        <taxon>Clostridia</taxon>
        <taxon>Eubacteriales</taxon>
        <taxon>Eubacteriaceae</taxon>
        <taxon>Eubacterium</taxon>
    </lineage>
</organism>
<dbReference type="HOGENOM" id="CLU_025996_25_1_9"/>
<dbReference type="Proteomes" id="UP000012589">
    <property type="component" value="Unassembled WGS sequence"/>
</dbReference>
<evidence type="ECO:0000256" key="2">
    <source>
        <dbReference type="ARBA" id="ARBA00022679"/>
    </source>
</evidence>
<dbReference type="InterPro" id="IPR001173">
    <property type="entry name" value="Glyco_trans_2-like"/>
</dbReference>
<keyword evidence="2" id="KW-0808">Transferase</keyword>
<dbReference type="STRING" id="1235802.C823_01226"/>
<comment type="caution">
    <text evidence="4">The sequence shown here is derived from an EMBL/GenBank/DDBJ whole genome shotgun (WGS) entry which is preliminary data.</text>
</comment>
<gene>
    <name evidence="4" type="ORF">C823_01226</name>
</gene>
<dbReference type="CDD" id="cd00761">
    <property type="entry name" value="Glyco_tranf_GTA_type"/>
    <property type="match status" value="1"/>
</dbReference>
<proteinExistence type="predicted"/>
<dbReference type="eggNOG" id="COG1215">
    <property type="taxonomic scope" value="Bacteria"/>
</dbReference>
<accession>N2B6C2</accession>
<dbReference type="Pfam" id="PF00535">
    <property type="entry name" value="Glycos_transf_2"/>
    <property type="match status" value="1"/>
</dbReference>
<dbReference type="Gene3D" id="3.90.550.10">
    <property type="entry name" value="Spore Coat Polysaccharide Biosynthesis Protein SpsA, Chain A"/>
    <property type="match status" value="1"/>
</dbReference>
<evidence type="ECO:0000256" key="1">
    <source>
        <dbReference type="ARBA" id="ARBA00022676"/>
    </source>
</evidence>
<evidence type="ECO:0000259" key="3">
    <source>
        <dbReference type="Pfam" id="PF00535"/>
    </source>
</evidence>
<dbReference type="SUPFAM" id="SSF53448">
    <property type="entry name" value="Nucleotide-diphospho-sugar transferases"/>
    <property type="match status" value="1"/>
</dbReference>
<keyword evidence="1" id="KW-0328">Glycosyltransferase</keyword>
<keyword evidence="5" id="KW-1185">Reference proteome</keyword>
<dbReference type="InterPro" id="IPR029044">
    <property type="entry name" value="Nucleotide-diphossugar_trans"/>
</dbReference>
<dbReference type="EMBL" id="AQFT01000038">
    <property type="protein sequence ID" value="EMZ33945.1"/>
    <property type="molecule type" value="Genomic_DNA"/>
</dbReference>
<dbReference type="GO" id="GO:0016757">
    <property type="term" value="F:glycosyltransferase activity"/>
    <property type="evidence" value="ECO:0007669"/>
    <property type="project" value="UniProtKB-KW"/>
</dbReference>
<feature type="domain" description="Glycosyltransferase 2-like" evidence="3">
    <location>
        <begin position="8"/>
        <end position="135"/>
    </location>
</feature>
<reference evidence="4 5" key="1">
    <citation type="journal article" date="2014" name="Genome Announc.">
        <title>Draft genome sequences of the altered schaedler flora, a defined bacterial community from gnotobiotic mice.</title>
        <authorList>
            <person name="Wannemuehler M.J."/>
            <person name="Overstreet A.M."/>
            <person name="Ward D.V."/>
            <person name="Phillips G.J."/>
        </authorList>
    </citation>
    <scope>NUCLEOTIDE SEQUENCE [LARGE SCALE GENOMIC DNA]</scope>
    <source>
        <strain evidence="4 5">ASF492</strain>
    </source>
</reference>
<dbReference type="PANTHER" id="PTHR22916">
    <property type="entry name" value="GLYCOSYLTRANSFERASE"/>
    <property type="match status" value="1"/>
</dbReference>
<protein>
    <recommendedName>
        <fullName evidence="3">Glycosyltransferase 2-like domain-containing protein</fullName>
    </recommendedName>
</protein>
<name>N2B6C2_9FIRM</name>
<evidence type="ECO:0000313" key="4">
    <source>
        <dbReference type="EMBL" id="EMZ33945.1"/>
    </source>
</evidence>
<dbReference type="PANTHER" id="PTHR22916:SF51">
    <property type="entry name" value="GLYCOSYLTRANSFERASE EPSH-RELATED"/>
    <property type="match status" value="1"/>
</dbReference>
<evidence type="ECO:0000313" key="5">
    <source>
        <dbReference type="Proteomes" id="UP000012589"/>
    </source>
</evidence>